<dbReference type="Proteomes" id="UP000276407">
    <property type="component" value="Chromosome 1"/>
</dbReference>
<dbReference type="InterPro" id="IPR011448">
    <property type="entry name" value="DUF1554"/>
</dbReference>
<sequence>MICLLDRFQQSECSKTMKPVSFYKNIIFFFTLIALASCAEANRFALDGQSGALLAYVQDTSEIASSGGNLPGFRFSGIVQGIKTGTVELKLNDEILPMSANGSFQFATSVTQNKSYQLAVATAPSGHSCKIFADSTENPSGIASADVSNLVVYCTTILINGKFKGDTIDIKEDGTALNFDIALSGPHGPGDPVTHIGLSTSATIDHFSPGPETFDTNFANPDSVSVRASDLTPANSGDFGNKSYTLTVTAAPINLSLDFTIRILDNDRRVRQISRMSGGNMQYGGAALGVQGADSACSADAGFISKALVGVASRVPGNADWPILPNTRYYNYDTLNPIATSDANGVIPYATLYGSTAIGAVNFWSGFNTNWTVNANNCNDWTNGSSGTGLAGDASTNVACTTGNRYTLCIEQQ</sequence>
<organism evidence="2 3">
    <name type="scientific">Leptospira kmetyi</name>
    <dbReference type="NCBI Taxonomy" id="408139"/>
    <lineage>
        <taxon>Bacteria</taxon>
        <taxon>Pseudomonadati</taxon>
        <taxon>Spirochaetota</taxon>
        <taxon>Spirochaetia</taxon>
        <taxon>Leptospirales</taxon>
        <taxon>Leptospiraceae</taxon>
        <taxon>Leptospira</taxon>
    </lineage>
</organism>
<name>A0AAD0UMD7_9LEPT</name>
<feature type="domain" description="DUF1554" evidence="1">
    <location>
        <begin position="282"/>
        <end position="394"/>
    </location>
</feature>
<dbReference type="KEGG" id="lkm:EFP84_08425"/>
<dbReference type="EMBL" id="CP033614">
    <property type="protein sequence ID" value="AYV55531.1"/>
    <property type="molecule type" value="Genomic_DNA"/>
</dbReference>
<gene>
    <name evidence="2" type="ORF">EFP84_08425</name>
</gene>
<dbReference type="InterPro" id="IPR016187">
    <property type="entry name" value="CTDL_fold"/>
</dbReference>
<dbReference type="Pfam" id="PF07588">
    <property type="entry name" value="DUF1554"/>
    <property type="match status" value="1"/>
</dbReference>
<evidence type="ECO:0000259" key="1">
    <source>
        <dbReference type="Pfam" id="PF07588"/>
    </source>
</evidence>
<evidence type="ECO:0000313" key="3">
    <source>
        <dbReference type="Proteomes" id="UP000276407"/>
    </source>
</evidence>
<protein>
    <submittedName>
        <fullName evidence="2">DUF1554 domain-containing protein</fullName>
    </submittedName>
</protein>
<accession>A0AAD0UMD7</accession>
<evidence type="ECO:0000313" key="2">
    <source>
        <dbReference type="EMBL" id="AYV55531.1"/>
    </source>
</evidence>
<dbReference type="AlphaFoldDB" id="A0AAD0UMD7"/>
<dbReference type="SUPFAM" id="SSF56436">
    <property type="entry name" value="C-type lectin-like"/>
    <property type="match status" value="1"/>
</dbReference>
<proteinExistence type="predicted"/>
<reference evidence="2 3" key="1">
    <citation type="submission" date="2018-11" db="EMBL/GenBank/DDBJ databases">
        <title>Complete genome sequence of Leptospira kmetyi isolate LS 001/16 from soil sample associated with a leptospirosis patient in Kelantan.</title>
        <authorList>
            <person name="Muhammad Yusoff F."/>
            <person name="Muhammad Yusoff S."/>
            <person name="Ahmad M.N."/>
            <person name="Yusof N.Y."/>
            <person name="Aziah I."/>
        </authorList>
    </citation>
    <scope>NUCLEOTIDE SEQUENCE [LARGE SCALE GENOMIC DNA]</scope>
    <source>
        <strain evidence="2 3">LS 001/16</strain>
    </source>
</reference>